<keyword evidence="2" id="KW-1185">Reference proteome</keyword>
<gene>
    <name evidence="1" type="ORF">Amac_033080</name>
</gene>
<accession>A0A5M3WNR4</accession>
<comment type="caution">
    <text evidence="1">The sequence shown here is derived from an EMBL/GenBank/DDBJ whole genome shotgun (WGS) entry which is preliminary data.</text>
</comment>
<protein>
    <submittedName>
        <fullName evidence="1">Uncharacterized protein</fullName>
    </submittedName>
</protein>
<reference evidence="1 2" key="1">
    <citation type="submission" date="2019-10" db="EMBL/GenBank/DDBJ databases">
        <title>Whole genome shotgun sequence of Acrocarpospora macrocephala NBRC 16266.</title>
        <authorList>
            <person name="Ichikawa N."/>
            <person name="Kimura A."/>
            <person name="Kitahashi Y."/>
            <person name="Komaki H."/>
            <person name="Oguchi A."/>
        </authorList>
    </citation>
    <scope>NUCLEOTIDE SEQUENCE [LARGE SCALE GENOMIC DNA]</scope>
    <source>
        <strain evidence="1 2">NBRC 16266</strain>
    </source>
</reference>
<organism evidence="1 2">
    <name type="scientific">Acrocarpospora macrocephala</name>
    <dbReference type="NCBI Taxonomy" id="150177"/>
    <lineage>
        <taxon>Bacteria</taxon>
        <taxon>Bacillati</taxon>
        <taxon>Actinomycetota</taxon>
        <taxon>Actinomycetes</taxon>
        <taxon>Streptosporangiales</taxon>
        <taxon>Streptosporangiaceae</taxon>
        <taxon>Acrocarpospora</taxon>
    </lineage>
</organism>
<evidence type="ECO:0000313" key="2">
    <source>
        <dbReference type="Proteomes" id="UP000331127"/>
    </source>
</evidence>
<sequence>MTGRDAEADALSEFGDGKAPVLLELGKDSPVYIVHGVDSPPQTRFSRKDWKHISDIRA</sequence>
<dbReference type="Proteomes" id="UP000331127">
    <property type="component" value="Unassembled WGS sequence"/>
</dbReference>
<evidence type="ECO:0000313" key="1">
    <source>
        <dbReference type="EMBL" id="GES09712.1"/>
    </source>
</evidence>
<name>A0A5M3WNR4_9ACTN</name>
<dbReference type="AlphaFoldDB" id="A0A5M3WNR4"/>
<dbReference type="EMBL" id="BLAE01000017">
    <property type="protein sequence ID" value="GES09712.1"/>
    <property type="molecule type" value="Genomic_DNA"/>
</dbReference>
<proteinExistence type="predicted"/>